<feature type="domain" description="Carbohydrate kinase PfkB" evidence="1">
    <location>
        <begin position="192"/>
        <end position="299"/>
    </location>
</feature>
<dbReference type="OrthoDB" id="497927at2759"/>
<dbReference type="InterPro" id="IPR029056">
    <property type="entry name" value="Ribokinase-like"/>
</dbReference>
<dbReference type="GeneID" id="8510421"/>
<dbReference type="Gene3D" id="3.40.1190.20">
    <property type="match status" value="1"/>
</dbReference>
<keyword evidence="2" id="KW-0418">Kinase</keyword>
<dbReference type="AlphaFoldDB" id="A0A179UAJ3"/>
<reference evidence="3" key="1">
    <citation type="journal article" date="2015" name="PLoS Genet.">
        <title>The dynamic genome and transcriptome of the human fungal pathogen Blastomyces and close relative Emmonsia.</title>
        <authorList>
            <person name="Munoz J.F."/>
            <person name="Gauthier G.M."/>
            <person name="Desjardins C.A."/>
            <person name="Gallo J.E."/>
            <person name="Holder J."/>
            <person name="Sullivan T.D."/>
            <person name="Marty A.J."/>
            <person name="Carmen J.C."/>
            <person name="Chen Z."/>
            <person name="Ding L."/>
            <person name="Gujja S."/>
            <person name="Magrini V."/>
            <person name="Misas E."/>
            <person name="Mitreva M."/>
            <person name="Priest M."/>
            <person name="Saif S."/>
            <person name="Whiston E.A."/>
            <person name="Young S."/>
            <person name="Zeng Q."/>
            <person name="Goldman W.E."/>
            <person name="Mardis E.R."/>
            <person name="Taylor J.W."/>
            <person name="McEwen J.G."/>
            <person name="Clay O.K."/>
            <person name="Klein B.S."/>
            <person name="Cuomo C.A."/>
        </authorList>
    </citation>
    <scope>NUCLEOTIDE SEQUENCE [LARGE SCALE GENOMIC DNA]</scope>
    <source>
        <strain evidence="3">SLH14081</strain>
    </source>
</reference>
<organism evidence="2 3">
    <name type="scientific">Blastomyces gilchristii (strain SLH14081)</name>
    <name type="common">Blastomyces dermatitidis</name>
    <dbReference type="NCBI Taxonomy" id="559298"/>
    <lineage>
        <taxon>Eukaryota</taxon>
        <taxon>Fungi</taxon>
        <taxon>Dikarya</taxon>
        <taxon>Ascomycota</taxon>
        <taxon>Pezizomycotina</taxon>
        <taxon>Eurotiomycetes</taxon>
        <taxon>Eurotiomycetidae</taxon>
        <taxon>Onygenales</taxon>
        <taxon>Ajellomycetaceae</taxon>
        <taxon>Blastomyces</taxon>
    </lineage>
</organism>
<protein>
    <submittedName>
        <fullName evidence="2">PfkB family carbohydrate kinase</fullName>
    </submittedName>
</protein>
<dbReference type="EMBL" id="GG657449">
    <property type="protein sequence ID" value="OAT04309.1"/>
    <property type="molecule type" value="Genomic_DNA"/>
</dbReference>
<evidence type="ECO:0000259" key="1">
    <source>
        <dbReference type="Pfam" id="PF00294"/>
    </source>
</evidence>
<dbReference type="PANTHER" id="PTHR47098">
    <property type="entry name" value="PROTEIN MAK32"/>
    <property type="match status" value="1"/>
</dbReference>
<name>A0A179UAJ3_BLAGS</name>
<keyword evidence="3" id="KW-1185">Reference proteome</keyword>
<sequence>MSTNDTGNAPFLCNVDFCTLGMFIIDEIEFEAPKPPVKNIIGGAGAYAVVGARIVAGKEHSQSVNWIVDAGSDFPVEMRQIISSWDTSCILRESSERLTTRAWNRYGPNEKRDFRYLTPKLRLHHSSLSDSQVFSKTFHMVCSPERCCQIIEGILQRRERISQRKEVEQPIAERRPIFVWEPVPDLCRPEELPMFYKALKQVDVVSPNDLELANMFGNESWNARNGGDQAIADDIVKSGIGQDGNGMLVVRAGKDGCYAFSRDLSLHIPAYHGANVVDPTGAGNAFLGALAQSLVSNDTKPLRVVRSTLGESVEWASIANSWGEQGRIPVALICATVAASFVIEQVGMPNISHSDGGEESWNGESYTERIRLYTKQLAHNFAKASEIQKRNSIA</sequence>
<dbReference type="Pfam" id="PF00294">
    <property type="entry name" value="PfkB"/>
    <property type="match status" value="1"/>
</dbReference>
<dbReference type="STRING" id="559298.A0A179UAJ3"/>
<dbReference type="VEuPathDB" id="FungiDB:BDBG_00888"/>
<dbReference type="PANTHER" id="PTHR47098:SF2">
    <property type="entry name" value="PROTEIN MAK32"/>
    <property type="match status" value="1"/>
</dbReference>
<keyword evidence="2" id="KW-0808">Transferase</keyword>
<accession>A0A179UAJ3</accession>
<dbReference type="InterPro" id="IPR011611">
    <property type="entry name" value="PfkB_dom"/>
</dbReference>
<dbReference type="SUPFAM" id="SSF53613">
    <property type="entry name" value="Ribokinase-like"/>
    <property type="match status" value="1"/>
</dbReference>
<dbReference type="RefSeq" id="XP_002627980.1">
    <property type="nucleotide sequence ID" value="XM_002627934.2"/>
</dbReference>
<dbReference type="GO" id="GO:0016301">
    <property type="term" value="F:kinase activity"/>
    <property type="evidence" value="ECO:0007669"/>
    <property type="project" value="UniProtKB-KW"/>
</dbReference>
<dbReference type="KEGG" id="bgh:BDBG_00888"/>
<proteinExistence type="predicted"/>
<evidence type="ECO:0000313" key="3">
    <source>
        <dbReference type="Proteomes" id="UP000002038"/>
    </source>
</evidence>
<dbReference type="Proteomes" id="UP000002038">
    <property type="component" value="Unassembled WGS sequence"/>
</dbReference>
<evidence type="ECO:0000313" key="2">
    <source>
        <dbReference type="EMBL" id="OAT04309.1"/>
    </source>
</evidence>
<gene>
    <name evidence="2" type="ORF">BDBG_00888</name>
</gene>